<dbReference type="AlphaFoldDB" id="E6UIE9"/>
<reference evidence="1 2" key="1">
    <citation type="journal article" date="2011" name="J. Bacteriol.">
        <title>Complete genome of the cellulolytic ruminal bacterium Ruminococcus albus 7.</title>
        <authorList>
            <person name="Suen G."/>
            <person name="Stevenson D.M."/>
            <person name="Bruce D.C."/>
            <person name="Chertkov O."/>
            <person name="Copeland A."/>
            <person name="Cheng J.F."/>
            <person name="Detter C."/>
            <person name="Detter J.C."/>
            <person name="Goodwin L.A."/>
            <person name="Han C.S."/>
            <person name="Hauser L.J."/>
            <person name="Ivanova N.N."/>
            <person name="Kyrpides N.C."/>
            <person name="Land M.L."/>
            <person name="Lapidus A."/>
            <person name="Lucas S."/>
            <person name="Ovchinnikova G."/>
            <person name="Pitluck S."/>
            <person name="Tapia R."/>
            <person name="Woyke T."/>
            <person name="Boyum J."/>
            <person name="Mead D."/>
            <person name="Weimer P.J."/>
        </authorList>
    </citation>
    <scope>NUCLEOTIDE SEQUENCE [LARGE SCALE GENOMIC DNA]</scope>
    <source>
        <strain evidence="2">ATCC 27210 / DSM 20455 / JCM 14654 / NCDO 2250 / 7</strain>
    </source>
</reference>
<dbReference type="STRING" id="697329.Rumal_1711"/>
<evidence type="ECO:0000313" key="2">
    <source>
        <dbReference type="Proteomes" id="UP000006919"/>
    </source>
</evidence>
<evidence type="ECO:0000313" key="1">
    <source>
        <dbReference type="EMBL" id="ADU22210.1"/>
    </source>
</evidence>
<dbReference type="KEGG" id="ral:Rumal_1711"/>
<accession>E6UIE9</accession>
<dbReference type="EMBL" id="CP002403">
    <property type="protein sequence ID" value="ADU22210.1"/>
    <property type="molecule type" value="Genomic_DNA"/>
</dbReference>
<dbReference type="Proteomes" id="UP000006919">
    <property type="component" value="Chromosome"/>
</dbReference>
<proteinExistence type="predicted"/>
<dbReference type="OrthoDB" id="9849536at2"/>
<gene>
    <name evidence="1" type="ordered locus">Rumal_1711</name>
</gene>
<sequence length="114" mass="13271">MKFTVKENIHASDIKKYLPKKFASLTGKFITDETVNLIVFHDDRKNTITARNAEKAIFRITDKTLVTYCYGSNFTVEAQDIIRANKGRVYSLFNYDWDEKSLFKFKNGEIEQSS</sequence>
<name>E6UIE9_RUMA7</name>
<dbReference type="HOGENOM" id="CLU_2119314_0_0_9"/>
<dbReference type="RefSeq" id="WP_013498375.1">
    <property type="nucleotide sequence ID" value="NC_014833.1"/>
</dbReference>
<organism evidence="1 2">
    <name type="scientific">Ruminococcus albus (strain ATCC 27210 / DSM 20455 / JCM 14654 / NCDO 2250 / 7)</name>
    <dbReference type="NCBI Taxonomy" id="697329"/>
    <lineage>
        <taxon>Bacteria</taxon>
        <taxon>Bacillati</taxon>
        <taxon>Bacillota</taxon>
        <taxon>Clostridia</taxon>
        <taxon>Eubacteriales</taxon>
        <taxon>Oscillospiraceae</taxon>
        <taxon>Ruminococcus</taxon>
    </lineage>
</organism>
<protein>
    <submittedName>
        <fullName evidence="1">Uncharacterized protein</fullName>
    </submittedName>
</protein>